<evidence type="ECO:0000256" key="8">
    <source>
        <dbReference type="HAMAP-Rule" id="MF_00578"/>
    </source>
</evidence>
<evidence type="ECO:0000256" key="9">
    <source>
        <dbReference type="RuleBase" id="RU004391"/>
    </source>
</evidence>
<evidence type="ECO:0000256" key="2">
    <source>
        <dbReference type="ARBA" id="ARBA00008772"/>
    </source>
</evidence>
<dbReference type="AlphaFoldDB" id="A0A838YJH6"/>
<dbReference type="InterPro" id="IPR007370">
    <property type="entry name" value="Glu_cys_ligase"/>
</dbReference>
<gene>
    <name evidence="8 11" type="primary">gshA</name>
    <name evidence="11" type="ORF">H2021_00840</name>
</gene>
<dbReference type="EMBL" id="JACETM010000004">
    <property type="protein sequence ID" value="MBA4723740.1"/>
    <property type="molecule type" value="Genomic_DNA"/>
</dbReference>
<evidence type="ECO:0000256" key="7">
    <source>
        <dbReference type="ARBA" id="ARBA00048819"/>
    </source>
</evidence>
<dbReference type="NCBIfam" id="TIGR01434">
    <property type="entry name" value="glu_cys_ligase"/>
    <property type="match status" value="1"/>
</dbReference>
<feature type="domain" description="Glutamate--cysteine ligase" evidence="10">
    <location>
        <begin position="23"/>
        <end position="376"/>
    </location>
</feature>
<dbReference type="HAMAP" id="MF_00578">
    <property type="entry name" value="Glu_cys_ligase"/>
    <property type="match status" value="1"/>
</dbReference>
<evidence type="ECO:0000313" key="11">
    <source>
        <dbReference type="EMBL" id="MBA4723740.1"/>
    </source>
</evidence>
<dbReference type="InterPro" id="IPR006334">
    <property type="entry name" value="Glut_cys_ligase"/>
</dbReference>
<evidence type="ECO:0000256" key="4">
    <source>
        <dbReference type="ARBA" id="ARBA00022684"/>
    </source>
</evidence>
<keyword evidence="6 8" id="KW-0067">ATP-binding</keyword>
<evidence type="ECO:0000259" key="10">
    <source>
        <dbReference type="Pfam" id="PF04262"/>
    </source>
</evidence>
<comment type="pathway">
    <text evidence="1 8 9">Sulfur metabolism; glutathione biosynthesis; glutathione from L-cysteine and L-glutamate: step 1/2.</text>
</comment>
<dbReference type="Gene3D" id="3.30.590.20">
    <property type="match status" value="1"/>
</dbReference>
<comment type="similarity">
    <text evidence="2 8">Belongs to the glutamate--cysteine ligase type 1 family. Type 1 subfamily.</text>
</comment>
<dbReference type="PANTHER" id="PTHR38761">
    <property type="entry name" value="GLUTAMATE--CYSTEINE LIGASE"/>
    <property type="match status" value="1"/>
</dbReference>
<evidence type="ECO:0000256" key="1">
    <source>
        <dbReference type="ARBA" id="ARBA00005006"/>
    </source>
</evidence>
<sequence>MSQADFGSKLNQLKLAGFFDSLEINRGIEKESLRVSADGKIASTRHPRALGSPLTNPSITTDFAESLIELVTPVFQDIDDLYEYLLMLHVFVNQHLNDEILWAYSMPPSIDDEDSINIAQYSDTNAGKIKEIYRRGLKERYGSSMQCIAGIHFNFSLGSSSLKQLENNSNQENIDEIYLGLIRNFKRYYWFVLSVFGASPVVDKTFLKGRDHDLDVLGDKNFYKPFATSLRMSDIGYKSFAQKDMDIRYDSLDEFLQKIKDAILIPFKPFEDIGLKKNSEWLQISTGRLQIENEYYDSIRPKRVGNKDQRPYEVLLSSGIEYVEVRGIDLSPNEPVGISKDQIRLLDLVLIYCIISDSPLIDDAEAKKIKQNESAVISNGNNSEATIFFDGKKQFIGTAKQKVVEKLKMLASVMPNSSKYINALKSVENKNGIIDSLNDGEIAFTDYGMLTSKLHKSYLSSLEYSDLEKFKDEARESLKNFDKLNTLKEPSIDEFINSYNSKL</sequence>
<proteinExistence type="inferred from homology"/>
<reference evidence="11 12" key="1">
    <citation type="submission" date="2020-06" db="EMBL/GenBank/DDBJ databases">
        <title>Dysbiosis in marine aquaculture revealed through microbiome analysis: reverse ecology for environmental sustainability.</title>
        <authorList>
            <person name="Haro-Moreno J.M."/>
            <person name="Coutinho F.H."/>
            <person name="Zaragoza-Solas A."/>
            <person name="Picazo A."/>
            <person name="Almagro-Moreno S."/>
            <person name="Lopez-Perez M."/>
        </authorList>
    </citation>
    <scope>NUCLEOTIDE SEQUENCE [LARGE SCALE GENOMIC DNA]</scope>
    <source>
        <strain evidence="11">MCMED-G42</strain>
    </source>
</reference>
<keyword evidence="5 8" id="KW-0547">Nucleotide-binding</keyword>
<dbReference type="GO" id="GO:0005524">
    <property type="term" value="F:ATP binding"/>
    <property type="evidence" value="ECO:0007669"/>
    <property type="project" value="UniProtKB-KW"/>
</dbReference>
<evidence type="ECO:0000256" key="3">
    <source>
        <dbReference type="ARBA" id="ARBA00022598"/>
    </source>
</evidence>
<comment type="caution">
    <text evidence="11">The sequence shown here is derived from an EMBL/GenBank/DDBJ whole genome shotgun (WGS) entry which is preliminary data.</text>
</comment>
<dbReference type="InterPro" id="IPR014746">
    <property type="entry name" value="Gln_synth/guanido_kin_cat_dom"/>
</dbReference>
<dbReference type="Proteomes" id="UP000585327">
    <property type="component" value="Unassembled WGS sequence"/>
</dbReference>
<dbReference type="GO" id="GO:0006750">
    <property type="term" value="P:glutathione biosynthetic process"/>
    <property type="evidence" value="ECO:0007669"/>
    <property type="project" value="UniProtKB-UniRule"/>
</dbReference>
<dbReference type="GO" id="GO:0046872">
    <property type="term" value="F:metal ion binding"/>
    <property type="evidence" value="ECO:0007669"/>
    <property type="project" value="TreeGrafter"/>
</dbReference>
<dbReference type="EC" id="6.3.2.2" evidence="8"/>
<keyword evidence="4 8" id="KW-0317">Glutathione biosynthesis</keyword>
<dbReference type="UniPathway" id="UPA00142">
    <property type="reaction ID" value="UER00209"/>
</dbReference>
<name>A0A838YJH6_9GAMM</name>
<evidence type="ECO:0000256" key="6">
    <source>
        <dbReference type="ARBA" id="ARBA00022840"/>
    </source>
</evidence>
<organism evidence="11 12">
    <name type="scientific">SAR86 cluster bacterium</name>
    <dbReference type="NCBI Taxonomy" id="2030880"/>
    <lineage>
        <taxon>Bacteria</taxon>
        <taxon>Pseudomonadati</taxon>
        <taxon>Pseudomonadota</taxon>
        <taxon>Gammaproteobacteria</taxon>
        <taxon>SAR86 cluster</taxon>
    </lineage>
</organism>
<evidence type="ECO:0000256" key="5">
    <source>
        <dbReference type="ARBA" id="ARBA00022741"/>
    </source>
</evidence>
<dbReference type="GO" id="GO:0004357">
    <property type="term" value="F:glutamate-cysteine ligase activity"/>
    <property type="evidence" value="ECO:0007669"/>
    <property type="project" value="UniProtKB-UniRule"/>
</dbReference>
<dbReference type="PANTHER" id="PTHR38761:SF1">
    <property type="entry name" value="GLUTAMATE--CYSTEINE LIGASE"/>
    <property type="match status" value="1"/>
</dbReference>
<dbReference type="SUPFAM" id="SSF55931">
    <property type="entry name" value="Glutamine synthetase/guanido kinase"/>
    <property type="match status" value="1"/>
</dbReference>
<accession>A0A838YJH6</accession>
<comment type="catalytic activity">
    <reaction evidence="7 8 9">
        <text>L-cysteine + L-glutamate + ATP = gamma-L-glutamyl-L-cysteine + ADP + phosphate + H(+)</text>
        <dbReference type="Rhea" id="RHEA:13285"/>
        <dbReference type="ChEBI" id="CHEBI:15378"/>
        <dbReference type="ChEBI" id="CHEBI:29985"/>
        <dbReference type="ChEBI" id="CHEBI:30616"/>
        <dbReference type="ChEBI" id="CHEBI:35235"/>
        <dbReference type="ChEBI" id="CHEBI:43474"/>
        <dbReference type="ChEBI" id="CHEBI:58173"/>
        <dbReference type="ChEBI" id="CHEBI:456216"/>
        <dbReference type="EC" id="6.3.2.2"/>
    </reaction>
</comment>
<dbReference type="GO" id="GO:0005829">
    <property type="term" value="C:cytosol"/>
    <property type="evidence" value="ECO:0007669"/>
    <property type="project" value="TreeGrafter"/>
</dbReference>
<dbReference type="Pfam" id="PF04262">
    <property type="entry name" value="Glu_cys_ligase"/>
    <property type="match status" value="1"/>
</dbReference>
<evidence type="ECO:0000313" key="12">
    <source>
        <dbReference type="Proteomes" id="UP000585327"/>
    </source>
</evidence>
<protein>
    <recommendedName>
        <fullName evidence="8">Glutamate--cysteine ligase</fullName>
        <ecNumber evidence="8">6.3.2.2</ecNumber>
    </recommendedName>
    <alternativeName>
        <fullName evidence="8">Gamma-ECS</fullName>
        <shortName evidence="8">GCS</shortName>
    </alternativeName>
    <alternativeName>
        <fullName evidence="8">Gamma-glutamylcysteine synthetase</fullName>
    </alternativeName>
</protein>
<keyword evidence="3 8" id="KW-0436">Ligase</keyword>